<feature type="domain" description="Acyltransferase 3" evidence="3">
    <location>
        <begin position="27"/>
        <end position="353"/>
    </location>
</feature>
<sequence>MSATTTKPAQHDAGESTRARTSSYRVDIDGLRGYAIGLVVLFHVFVGRVSGGVDVFLLLSGYFFLGGQLRYAMRPNPSLNPWWPLWRTIRRLVPALVVVILSVFVAVHYLTPELMSDELTAQFTASMLYYQNWELMVQAADYAAASQDTSPLQHLWSMAVQGQFYLFGILLGTLIAFLITKCNLPRTYAKRGAIAVLAIITVASLAWASRFGFIGTGANYYSTFSRAWELSLGALLAFVPTSRFLPQKTAWLTSAIGIICITITGAVVSNTLAFPGPIALLPLLGAALVILSGDDNPVSKVLASKPMTWLGGIAYSLYLWHWPMLIIVTVIGGFGTPPAWVGVIVIAASLALAHVTHVLLEQPLRQHRKRPKATDTPVRDARRSLRTPQGIGRAIGGVLIAALVGAALTIQPLWNQRVENANRPLDINMYPGAMSVVGAPVPDVTPQPDPNLVSGIYPPIGSEGCMVFQNEEADVMPRPDCIYGDKDAETTVVMVGGSHIEPYVIPLDRLGREHGFKVVPFVRQTCPLTIGGEDGTELVSDVCFEWSQNVFEEVVNMQPDLVVSTSTRPEGRAGDVEVTVDHVPDSYLVLWDAFAQYDIPFLGFRDNPWIFDIFGQIMDPNICIVSGFTEEECSMRTDDVYGPVDPAAEYLDGTNKQFSVDTAPWFCDAELCRPQIGNVYVYRDQNHISNAYMATLTPLVWQELRKVFDALEVPYVGTDAPEYEVPPLRPDPNAEVPVGEDGTAPENLPVNPVDGQRQPLGLLGQ</sequence>
<feature type="region of interest" description="Disordered" evidence="1">
    <location>
        <begin position="366"/>
        <end position="385"/>
    </location>
</feature>
<dbReference type="InterPro" id="IPR043968">
    <property type="entry name" value="SGNH"/>
</dbReference>
<feature type="transmembrane region" description="Helical" evidence="2">
    <location>
        <begin position="192"/>
        <end position="214"/>
    </location>
</feature>
<gene>
    <name evidence="5" type="primary">WbpC</name>
    <name evidence="5" type="ORF">SAMEA4535761_01622</name>
</gene>
<evidence type="ECO:0000259" key="3">
    <source>
        <dbReference type="Pfam" id="PF01757"/>
    </source>
</evidence>
<accession>A0A239ZXU9</accession>
<evidence type="ECO:0000256" key="2">
    <source>
        <dbReference type="SAM" id="Phobius"/>
    </source>
</evidence>
<dbReference type="AlphaFoldDB" id="A0A239ZXU9"/>
<feature type="transmembrane region" description="Helical" evidence="2">
    <location>
        <begin position="391"/>
        <end position="414"/>
    </location>
</feature>
<evidence type="ECO:0000313" key="5">
    <source>
        <dbReference type="EMBL" id="SNV76052.1"/>
    </source>
</evidence>
<feature type="transmembrane region" description="Helical" evidence="2">
    <location>
        <begin position="250"/>
        <end position="268"/>
    </location>
</feature>
<keyword evidence="2" id="KW-0472">Membrane</keyword>
<protein>
    <submittedName>
        <fullName evidence="5">Predicted acyltransferase</fullName>
        <ecNumber evidence="5">2.3.1.-</ecNumber>
    </submittedName>
</protein>
<keyword evidence="2" id="KW-0812">Transmembrane</keyword>
<dbReference type="EMBL" id="LT906467">
    <property type="protein sequence ID" value="SNV76052.1"/>
    <property type="molecule type" value="Genomic_DNA"/>
</dbReference>
<feature type="transmembrane region" description="Helical" evidence="2">
    <location>
        <begin position="162"/>
        <end position="180"/>
    </location>
</feature>
<dbReference type="RefSeq" id="WP_084674304.1">
    <property type="nucleotide sequence ID" value="NZ_CP009211.1"/>
</dbReference>
<evidence type="ECO:0000313" key="6">
    <source>
        <dbReference type="Proteomes" id="UP000215374"/>
    </source>
</evidence>
<dbReference type="Proteomes" id="UP000215374">
    <property type="component" value="Chromosome 1"/>
</dbReference>
<name>A0A239ZXU9_9CORY</name>
<organism evidence="5 6">
    <name type="scientific">Corynebacterium imitans</name>
    <dbReference type="NCBI Taxonomy" id="156978"/>
    <lineage>
        <taxon>Bacteria</taxon>
        <taxon>Bacillati</taxon>
        <taxon>Actinomycetota</taxon>
        <taxon>Actinomycetes</taxon>
        <taxon>Mycobacteriales</taxon>
        <taxon>Corynebacteriaceae</taxon>
        <taxon>Corynebacterium</taxon>
    </lineage>
</organism>
<dbReference type="OrthoDB" id="3404679at2"/>
<keyword evidence="5" id="KW-0012">Acyltransferase</keyword>
<feature type="transmembrane region" description="Helical" evidence="2">
    <location>
        <begin position="312"/>
        <end position="334"/>
    </location>
</feature>
<feature type="transmembrane region" description="Helical" evidence="2">
    <location>
        <begin position="340"/>
        <end position="360"/>
    </location>
</feature>
<keyword evidence="2" id="KW-1133">Transmembrane helix</keyword>
<feature type="region of interest" description="Disordered" evidence="1">
    <location>
        <begin position="720"/>
        <end position="765"/>
    </location>
</feature>
<dbReference type="EC" id="2.3.1.-" evidence="5"/>
<feature type="domain" description="SGNH" evidence="4">
    <location>
        <begin position="477"/>
        <end position="700"/>
    </location>
</feature>
<feature type="transmembrane region" description="Helical" evidence="2">
    <location>
        <begin position="55"/>
        <end position="72"/>
    </location>
</feature>
<reference evidence="5 6" key="1">
    <citation type="submission" date="2017-06" db="EMBL/GenBank/DDBJ databases">
        <authorList>
            <consortium name="Pathogen Informatics"/>
        </authorList>
    </citation>
    <scope>NUCLEOTIDE SEQUENCE [LARGE SCALE GENOMIC DNA]</scope>
    <source>
        <strain evidence="5 6">NCTC13015</strain>
    </source>
</reference>
<dbReference type="GO" id="GO:0016020">
    <property type="term" value="C:membrane"/>
    <property type="evidence" value="ECO:0007669"/>
    <property type="project" value="TreeGrafter"/>
</dbReference>
<feature type="transmembrane region" description="Helical" evidence="2">
    <location>
        <begin position="92"/>
        <end position="110"/>
    </location>
</feature>
<evidence type="ECO:0000259" key="4">
    <source>
        <dbReference type="Pfam" id="PF19040"/>
    </source>
</evidence>
<dbReference type="PANTHER" id="PTHR23028">
    <property type="entry name" value="ACETYLTRANSFERASE"/>
    <property type="match status" value="1"/>
</dbReference>
<proteinExistence type="predicted"/>
<dbReference type="GO" id="GO:0016747">
    <property type="term" value="F:acyltransferase activity, transferring groups other than amino-acyl groups"/>
    <property type="evidence" value="ECO:0007669"/>
    <property type="project" value="InterPro"/>
</dbReference>
<dbReference type="InterPro" id="IPR050879">
    <property type="entry name" value="Acyltransferase_3"/>
</dbReference>
<feature type="transmembrane region" description="Helical" evidence="2">
    <location>
        <begin position="274"/>
        <end position="291"/>
    </location>
</feature>
<dbReference type="Pfam" id="PF01757">
    <property type="entry name" value="Acyl_transf_3"/>
    <property type="match status" value="1"/>
</dbReference>
<evidence type="ECO:0000256" key="1">
    <source>
        <dbReference type="SAM" id="MobiDB-lite"/>
    </source>
</evidence>
<dbReference type="PANTHER" id="PTHR23028:SF53">
    <property type="entry name" value="ACYL_TRANSF_3 DOMAIN-CONTAINING PROTEIN"/>
    <property type="match status" value="1"/>
</dbReference>
<dbReference type="Pfam" id="PF19040">
    <property type="entry name" value="SGNH"/>
    <property type="match status" value="1"/>
</dbReference>
<feature type="transmembrane region" description="Helical" evidence="2">
    <location>
        <begin position="220"/>
        <end position="238"/>
    </location>
</feature>
<keyword evidence="5" id="KW-0808">Transferase</keyword>
<dbReference type="InterPro" id="IPR002656">
    <property type="entry name" value="Acyl_transf_3_dom"/>
</dbReference>
<dbReference type="GO" id="GO:0009103">
    <property type="term" value="P:lipopolysaccharide biosynthetic process"/>
    <property type="evidence" value="ECO:0007669"/>
    <property type="project" value="TreeGrafter"/>
</dbReference>